<protein>
    <submittedName>
        <fullName evidence="2">Uncharacterized protein</fullName>
    </submittedName>
</protein>
<evidence type="ECO:0000256" key="1">
    <source>
        <dbReference type="SAM" id="MobiDB-lite"/>
    </source>
</evidence>
<accession>A0A1B6C8F6</accession>
<dbReference type="EMBL" id="GEDC01018237">
    <property type="protein sequence ID" value="JAS19061.1"/>
    <property type="molecule type" value="Transcribed_RNA"/>
</dbReference>
<evidence type="ECO:0000313" key="2">
    <source>
        <dbReference type="EMBL" id="JAS09773.1"/>
    </source>
</evidence>
<proteinExistence type="predicted"/>
<organism evidence="2">
    <name type="scientific">Clastoptera arizonana</name>
    <name type="common">Arizona spittle bug</name>
    <dbReference type="NCBI Taxonomy" id="38151"/>
    <lineage>
        <taxon>Eukaryota</taxon>
        <taxon>Metazoa</taxon>
        <taxon>Ecdysozoa</taxon>
        <taxon>Arthropoda</taxon>
        <taxon>Hexapoda</taxon>
        <taxon>Insecta</taxon>
        <taxon>Pterygota</taxon>
        <taxon>Neoptera</taxon>
        <taxon>Paraneoptera</taxon>
        <taxon>Hemiptera</taxon>
        <taxon>Auchenorrhyncha</taxon>
        <taxon>Cercopoidea</taxon>
        <taxon>Clastopteridae</taxon>
        <taxon>Clastoptera</taxon>
    </lineage>
</organism>
<evidence type="ECO:0000313" key="3">
    <source>
        <dbReference type="EMBL" id="JAS19061.1"/>
    </source>
</evidence>
<feature type="non-terminal residue" evidence="2">
    <location>
        <position position="1"/>
    </location>
</feature>
<feature type="compositionally biased region" description="Polar residues" evidence="1">
    <location>
        <begin position="64"/>
        <end position="83"/>
    </location>
</feature>
<feature type="region of interest" description="Disordered" evidence="1">
    <location>
        <begin position="62"/>
        <end position="101"/>
    </location>
</feature>
<dbReference type="EMBL" id="GEDC01027525">
    <property type="protein sequence ID" value="JAS09773.1"/>
    <property type="molecule type" value="Transcribed_RNA"/>
</dbReference>
<name>A0A1B6C8F6_9HEMI</name>
<dbReference type="AlphaFoldDB" id="A0A1B6C8F6"/>
<gene>
    <name evidence="3" type="ORF">g.12633</name>
    <name evidence="2" type="ORF">g.12634</name>
</gene>
<sequence>HQRSESNNFFPTGNEMFRKRQTENGRMRLNLPLYTYHKPIRDDLKIESNESTNITRTKIKEESNCTPVPNSVQLSTMGQNDFNTVKPRDKSLNSVPQKQAKDCSGLVGSKKRKAAKQNITRLEPGSNKKDTSVVEKDVLNNIGLATLAEVATKSKRFCIQ</sequence>
<reference evidence="2" key="1">
    <citation type="submission" date="2015-12" db="EMBL/GenBank/DDBJ databases">
        <title>De novo transcriptome assembly of four potential Pierce s Disease insect vectors from Arizona vineyards.</title>
        <authorList>
            <person name="Tassone E.E."/>
        </authorList>
    </citation>
    <scope>NUCLEOTIDE SEQUENCE</scope>
</reference>